<dbReference type="EMBL" id="JALJOQ010000029">
    <property type="protein sequence ID" value="KAK9807954.1"/>
    <property type="molecule type" value="Genomic_DNA"/>
</dbReference>
<keyword evidence="10" id="KW-1185">Reference proteome</keyword>
<evidence type="ECO:0000256" key="2">
    <source>
        <dbReference type="ARBA" id="ARBA00022454"/>
    </source>
</evidence>
<dbReference type="GO" id="GO:0005694">
    <property type="term" value="C:chromosome"/>
    <property type="evidence" value="ECO:0007669"/>
    <property type="project" value="UniProtKB-SubCell"/>
</dbReference>
<evidence type="ECO:0000256" key="5">
    <source>
        <dbReference type="ARBA" id="ARBA00022691"/>
    </source>
</evidence>
<keyword evidence="5" id="KW-0949">S-adenosyl-L-methionine</keyword>
<evidence type="ECO:0000256" key="3">
    <source>
        <dbReference type="ARBA" id="ARBA00022603"/>
    </source>
</evidence>
<evidence type="ECO:0000259" key="8">
    <source>
        <dbReference type="PROSITE" id="PS50280"/>
    </source>
</evidence>
<gene>
    <name evidence="9" type="ORF">WJX73_006881</name>
</gene>
<dbReference type="GO" id="GO:0008168">
    <property type="term" value="F:methyltransferase activity"/>
    <property type="evidence" value="ECO:0007669"/>
    <property type="project" value="UniProtKB-KW"/>
</dbReference>
<protein>
    <recommendedName>
        <fullName evidence="8">SET domain-containing protein</fullName>
    </recommendedName>
</protein>
<keyword evidence="2" id="KW-0158">Chromosome</keyword>
<comment type="caution">
    <text evidence="9">The sequence shown here is derived from an EMBL/GenBank/DDBJ whole genome shotgun (WGS) entry which is preliminary data.</text>
</comment>
<dbReference type="GO" id="GO:0046872">
    <property type="term" value="F:metal ion binding"/>
    <property type="evidence" value="ECO:0007669"/>
    <property type="project" value="UniProtKB-KW"/>
</dbReference>
<dbReference type="Pfam" id="PF00856">
    <property type="entry name" value="SET"/>
    <property type="match status" value="1"/>
</dbReference>
<evidence type="ECO:0000313" key="9">
    <source>
        <dbReference type="EMBL" id="KAK9807954.1"/>
    </source>
</evidence>
<evidence type="ECO:0000256" key="6">
    <source>
        <dbReference type="ARBA" id="ARBA00022723"/>
    </source>
</evidence>
<reference evidence="9 10" key="1">
    <citation type="journal article" date="2024" name="Nat. Commun.">
        <title>Phylogenomics reveals the evolutionary origins of lichenization in chlorophyte algae.</title>
        <authorList>
            <person name="Puginier C."/>
            <person name="Libourel C."/>
            <person name="Otte J."/>
            <person name="Skaloud P."/>
            <person name="Haon M."/>
            <person name="Grisel S."/>
            <person name="Petersen M."/>
            <person name="Berrin J.G."/>
            <person name="Delaux P.M."/>
            <person name="Dal Grande F."/>
            <person name="Keller J."/>
        </authorList>
    </citation>
    <scope>NUCLEOTIDE SEQUENCE [LARGE SCALE GENOMIC DNA]</scope>
    <source>
        <strain evidence="9 10">SAG 2036</strain>
    </source>
</reference>
<evidence type="ECO:0000256" key="7">
    <source>
        <dbReference type="ARBA" id="ARBA00022833"/>
    </source>
</evidence>
<evidence type="ECO:0000256" key="4">
    <source>
        <dbReference type="ARBA" id="ARBA00022679"/>
    </source>
</evidence>
<dbReference type="Gene3D" id="2.170.270.10">
    <property type="entry name" value="SET domain"/>
    <property type="match status" value="1"/>
</dbReference>
<comment type="subcellular location">
    <subcellularLocation>
        <location evidence="1">Chromosome</location>
    </subcellularLocation>
</comment>
<dbReference type="InterPro" id="IPR050973">
    <property type="entry name" value="H3K9_Histone-Lys_N-MTase"/>
</dbReference>
<organism evidence="9 10">
    <name type="scientific">Symbiochloris irregularis</name>
    <dbReference type="NCBI Taxonomy" id="706552"/>
    <lineage>
        <taxon>Eukaryota</taxon>
        <taxon>Viridiplantae</taxon>
        <taxon>Chlorophyta</taxon>
        <taxon>core chlorophytes</taxon>
        <taxon>Trebouxiophyceae</taxon>
        <taxon>Trebouxiales</taxon>
        <taxon>Trebouxiaceae</taxon>
        <taxon>Symbiochloris</taxon>
    </lineage>
</organism>
<dbReference type="PROSITE" id="PS50280">
    <property type="entry name" value="SET"/>
    <property type="match status" value="1"/>
</dbReference>
<name>A0AAW1PDZ5_9CHLO</name>
<dbReference type="SUPFAM" id="SSF82199">
    <property type="entry name" value="SET domain"/>
    <property type="match status" value="1"/>
</dbReference>
<accession>A0AAW1PDZ5</accession>
<dbReference type="InterPro" id="IPR001214">
    <property type="entry name" value="SET_dom"/>
</dbReference>
<dbReference type="PANTHER" id="PTHR46223">
    <property type="entry name" value="HISTONE-LYSINE N-METHYLTRANSFERASE SUV39H"/>
    <property type="match status" value="1"/>
</dbReference>
<sequence length="215" mass="23289">MQMMDISQGLEKQPVVLHSQRALTSFQYIRDNEPSASEIRLENSSGCTCSQSSSCQSGGCPCATPVVWTQQGVQVAISVRHGAKSWTGYSDNDVPAGSFVCQYAGEILTNAVASSRLEEYDRSPESAGHALLVVREQLPSRNAYLRLNIDATRKGNVARFFSHSCDGGNLDLHLVRRTGALLPHVAMIASQDITAGSELTFKYGDPFDGKVVNYG</sequence>
<feature type="domain" description="SET" evidence="8">
    <location>
        <begin position="71"/>
        <end position="204"/>
    </location>
</feature>
<evidence type="ECO:0000256" key="1">
    <source>
        <dbReference type="ARBA" id="ARBA00004286"/>
    </source>
</evidence>
<dbReference type="Proteomes" id="UP001465755">
    <property type="component" value="Unassembled WGS sequence"/>
</dbReference>
<keyword evidence="4" id="KW-0808">Transferase</keyword>
<dbReference type="GO" id="GO:0032259">
    <property type="term" value="P:methylation"/>
    <property type="evidence" value="ECO:0007669"/>
    <property type="project" value="UniProtKB-KW"/>
</dbReference>
<evidence type="ECO:0000313" key="10">
    <source>
        <dbReference type="Proteomes" id="UP001465755"/>
    </source>
</evidence>
<proteinExistence type="predicted"/>
<dbReference type="SMART" id="SM00317">
    <property type="entry name" value="SET"/>
    <property type="match status" value="1"/>
</dbReference>
<keyword evidence="3" id="KW-0489">Methyltransferase</keyword>
<dbReference type="AlphaFoldDB" id="A0AAW1PDZ5"/>
<dbReference type="InterPro" id="IPR046341">
    <property type="entry name" value="SET_dom_sf"/>
</dbReference>
<dbReference type="PANTHER" id="PTHR46223:SF3">
    <property type="entry name" value="HISTONE-LYSINE N-METHYLTRANSFERASE SET-23"/>
    <property type="match status" value="1"/>
</dbReference>
<keyword evidence="7" id="KW-0862">Zinc</keyword>
<keyword evidence="6" id="KW-0479">Metal-binding</keyword>